<evidence type="ECO:0000313" key="1">
    <source>
        <dbReference type="EMBL" id="PJC32609.1"/>
    </source>
</evidence>
<dbReference type="EMBL" id="PFSA01000042">
    <property type="protein sequence ID" value="PJC32609.1"/>
    <property type="molecule type" value="Genomic_DNA"/>
</dbReference>
<gene>
    <name evidence="1" type="ORF">CO049_02445</name>
</gene>
<accession>A0A2M8EZZ7</accession>
<dbReference type="SUPFAM" id="SSF48208">
    <property type="entry name" value="Six-hairpin glycosidases"/>
    <property type="match status" value="1"/>
</dbReference>
<sequence length="376" mass="43934">MIKIDKKFLIIAAVSLLVIILLFLVVLTVVYQKKVKQQKDNVINSTTTPATAYFKKLVFPTDKPQLQNKELANKVNNWLNSMKNSSDDQYYYGLYCSKKEGCQLAPIDKQVSIVVLWSQYKHYKKSGSETEFNKIKQDIVKYSKRSEIENRWLRVYQPDFWHCRFLYEMTKDGVFNDEYKDHLKSICQNDNFFLARADLSNILNTNNLDKIFPKDQRRFAIDNTMISDFISMYYWFDDDQLLKIANMYFINAKNYYLKNNLLPSDSAYLTVASLDLYLATKDKTYLDFANDLYNRFTAADRNALDINQLTELCLTSQIYYDSISKGQKYLVIKNNSLSRIINKGFDNDKGAFHSFDLSGHFYGTRNNALLVGCLID</sequence>
<name>A0A2M8EZZ7_9BACT</name>
<dbReference type="InterPro" id="IPR008928">
    <property type="entry name" value="6-hairpin_glycosidase_sf"/>
</dbReference>
<dbReference type="AlphaFoldDB" id="A0A2M8EZZ7"/>
<proteinExistence type="predicted"/>
<dbReference type="GO" id="GO:0005975">
    <property type="term" value="P:carbohydrate metabolic process"/>
    <property type="evidence" value="ECO:0007669"/>
    <property type="project" value="InterPro"/>
</dbReference>
<comment type="caution">
    <text evidence="1">The sequence shown here is derived from an EMBL/GenBank/DDBJ whole genome shotgun (WGS) entry which is preliminary data.</text>
</comment>
<protein>
    <submittedName>
        <fullName evidence="1">Uncharacterized protein</fullName>
    </submittedName>
</protein>
<organism evidence="1 2">
    <name type="scientific">Candidatus Roizmanbacteria bacterium CG_4_9_14_0_2_um_filter_36_12</name>
    <dbReference type="NCBI Taxonomy" id="1974837"/>
    <lineage>
        <taxon>Bacteria</taxon>
        <taxon>Candidatus Roizmaniibacteriota</taxon>
    </lineage>
</organism>
<dbReference type="Proteomes" id="UP000229777">
    <property type="component" value="Unassembled WGS sequence"/>
</dbReference>
<reference evidence="2" key="1">
    <citation type="submission" date="2017-09" db="EMBL/GenBank/DDBJ databases">
        <title>Depth-based differentiation of microbial function through sediment-hosted aquifers and enrichment of novel symbionts in the deep terrestrial subsurface.</title>
        <authorList>
            <person name="Probst A.J."/>
            <person name="Ladd B."/>
            <person name="Jarett J.K."/>
            <person name="Geller-Mcgrath D.E."/>
            <person name="Sieber C.M.K."/>
            <person name="Emerson J.B."/>
            <person name="Anantharaman K."/>
            <person name="Thomas B.C."/>
            <person name="Malmstrom R."/>
            <person name="Stieglmeier M."/>
            <person name="Klingl A."/>
            <person name="Woyke T."/>
            <person name="Ryan C.M."/>
            <person name="Banfield J.F."/>
        </authorList>
    </citation>
    <scope>NUCLEOTIDE SEQUENCE [LARGE SCALE GENOMIC DNA]</scope>
</reference>
<evidence type="ECO:0000313" key="2">
    <source>
        <dbReference type="Proteomes" id="UP000229777"/>
    </source>
</evidence>